<dbReference type="Proteomes" id="UP001500622">
    <property type="component" value="Unassembled WGS sequence"/>
</dbReference>
<keyword evidence="4" id="KW-1185">Reference proteome</keyword>
<evidence type="ECO:0008006" key="5">
    <source>
        <dbReference type="Google" id="ProtNLM"/>
    </source>
</evidence>
<evidence type="ECO:0000256" key="1">
    <source>
        <dbReference type="SAM" id="MobiDB-lite"/>
    </source>
</evidence>
<evidence type="ECO:0000313" key="4">
    <source>
        <dbReference type="Proteomes" id="UP001500622"/>
    </source>
</evidence>
<reference evidence="4" key="1">
    <citation type="journal article" date="2019" name="Int. J. Syst. Evol. Microbiol.">
        <title>The Global Catalogue of Microorganisms (GCM) 10K type strain sequencing project: providing services to taxonomists for standard genome sequencing and annotation.</title>
        <authorList>
            <consortium name="The Broad Institute Genomics Platform"/>
            <consortium name="The Broad Institute Genome Sequencing Center for Infectious Disease"/>
            <person name="Wu L."/>
            <person name="Ma J."/>
        </authorList>
    </citation>
    <scope>NUCLEOTIDE SEQUENCE [LARGE SCALE GENOMIC DNA]</scope>
    <source>
        <strain evidence="4">JCM 17810</strain>
    </source>
</reference>
<dbReference type="Gene3D" id="2.130.10.10">
    <property type="entry name" value="YVTN repeat-like/Quinoprotein amine dehydrogenase"/>
    <property type="match status" value="1"/>
</dbReference>
<dbReference type="InterPro" id="IPR011044">
    <property type="entry name" value="Quino_amine_DH_bsu"/>
</dbReference>
<evidence type="ECO:0000256" key="2">
    <source>
        <dbReference type="SAM" id="SignalP"/>
    </source>
</evidence>
<keyword evidence="2" id="KW-0732">Signal</keyword>
<sequence length="949" mass="99395">MTSPLSIPVAAAVAGVLALLPSTAATGAADAESEPGNLLANHSFEQVDDQGQPLDWSPVWASSAVAFSTDDGDASDGERSLRILDDSSGAGYGLAAEPVPVEAGQSYAYGLDLNFSGGTLQPTVYFLDANGERVGQESTTLSPDPGSWESSSFTMVAPAGAVEAQPLVYSSISATADGLVDNVRFGAELPEEAPGVEESLGEPIGGITNAGAGYTQNAEGRDIGVVVAGGSPSKFSAVDLVTGERLMTETIEGSTLTWAYATTPDRQVYLATASGQVFRFDPDALTLTRIADKPFGERYFWEAGSNAEGEVFFATYPGGKILGYDPVTDEWQDFGTMVEGNQYARSLAVDGDDVYVGGGTTASLVHLDTATRETTRIELPAEHTDEEFVYDVSVAGDTVFARTTPANTIHVYSVTEGAWVDTITDAVGLDVSPVVQTSDSGTVRQEVLVPKIGGGMVAYDLDTRERRSVSVDLGGASARGWSVQEIDLADFPGASLVTATSKAVFHVWNPQTGQTRHVRSDAAPTPFLIRSLGTGPDGNVYAGGYASPPGIARVDAATGETELLRGPSQTEDMVAHGDHLVAGTYPGGRLYVYDTTEAWQNGTNPAAPITIGHGQDRPVAFASAGDVVAVGSVPDYGHLGGALSLLDPDSGELTVLPELIEDQTILSLAYRDGLVYGGTGIWGGLGTEPTTDEGQLFVFDPASQEVVHLGTPVPGEENISALTFDDDGMLWGMTANGVFQVDPATMEVVRQQRYFDVDDSGAYWTTRELFWHHGTLVGQTAGRLFEIDPATMEMTTLQTGVQNLAIDRLGNYYYNRGGTLYRWVPAEPMPRCDETFTGTHEGPVRIADGVMCLEDADVEGPVSVAAGASLVVSRGSIEGPLTAEGATTVQLRSSEVTGPVSIHGSTGAVVVSDSTVEGPLRCTGNAQQPTDEGKANTIGGPSRGQCADL</sequence>
<dbReference type="SUPFAM" id="SSF50969">
    <property type="entry name" value="YVTN repeat-like/Quinoprotein amine dehydrogenase"/>
    <property type="match status" value="1"/>
</dbReference>
<dbReference type="InterPro" id="IPR015943">
    <property type="entry name" value="WD40/YVTN_repeat-like_dom_sf"/>
</dbReference>
<proteinExistence type="predicted"/>
<dbReference type="InterPro" id="IPR015915">
    <property type="entry name" value="Kelch-typ_b-propeller"/>
</dbReference>
<dbReference type="InterPro" id="IPR051344">
    <property type="entry name" value="Vgb"/>
</dbReference>
<dbReference type="SUPFAM" id="SSF69322">
    <property type="entry name" value="Tricorn protease domain 2"/>
    <property type="match status" value="1"/>
</dbReference>
<accession>A0ABP8LLS3</accession>
<organism evidence="3 4">
    <name type="scientific">Georgenia halophila</name>
    <dbReference type="NCBI Taxonomy" id="620889"/>
    <lineage>
        <taxon>Bacteria</taxon>
        <taxon>Bacillati</taxon>
        <taxon>Actinomycetota</taxon>
        <taxon>Actinomycetes</taxon>
        <taxon>Micrococcales</taxon>
        <taxon>Bogoriellaceae</taxon>
        <taxon>Georgenia</taxon>
    </lineage>
</organism>
<dbReference type="RefSeq" id="WP_345217789.1">
    <property type="nucleotide sequence ID" value="NZ_BAABGN010000013.1"/>
</dbReference>
<evidence type="ECO:0000313" key="3">
    <source>
        <dbReference type="EMBL" id="GAA4430682.1"/>
    </source>
</evidence>
<dbReference type="PANTHER" id="PTHR40274:SF3">
    <property type="entry name" value="VIRGINIAMYCIN B LYASE"/>
    <property type="match status" value="1"/>
</dbReference>
<dbReference type="PANTHER" id="PTHR40274">
    <property type="entry name" value="VIRGINIAMYCIN B LYASE"/>
    <property type="match status" value="1"/>
</dbReference>
<name>A0ABP8LLS3_9MICO</name>
<dbReference type="Gene3D" id="2.120.10.80">
    <property type="entry name" value="Kelch-type beta propeller"/>
    <property type="match status" value="1"/>
</dbReference>
<protein>
    <recommendedName>
        <fullName evidence="5">CBM-cenC domain-containing protein</fullName>
    </recommendedName>
</protein>
<dbReference type="Gene3D" id="2.60.120.260">
    <property type="entry name" value="Galactose-binding domain-like"/>
    <property type="match status" value="1"/>
</dbReference>
<feature type="chain" id="PRO_5046810846" description="CBM-cenC domain-containing protein" evidence="2">
    <location>
        <begin position="25"/>
        <end position="949"/>
    </location>
</feature>
<dbReference type="EMBL" id="BAABGN010000013">
    <property type="protein sequence ID" value="GAA4430682.1"/>
    <property type="molecule type" value="Genomic_DNA"/>
</dbReference>
<feature type="signal peptide" evidence="2">
    <location>
        <begin position="1"/>
        <end position="24"/>
    </location>
</feature>
<feature type="region of interest" description="Disordered" evidence="1">
    <location>
        <begin position="921"/>
        <end position="949"/>
    </location>
</feature>
<comment type="caution">
    <text evidence="3">The sequence shown here is derived from an EMBL/GenBank/DDBJ whole genome shotgun (WGS) entry which is preliminary data.</text>
</comment>
<gene>
    <name evidence="3" type="ORF">GCM10023169_34390</name>
</gene>